<name>A0A4U6TSJ8_SETVI</name>
<accession>A0A4U6TSJ8</accession>
<keyword evidence="2" id="KW-0812">Transmembrane</keyword>
<feature type="compositionally biased region" description="Basic residues" evidence="1">
    <location>
        <begin position="360"/>
        <end position="375"/>
    </location>
</feature>
<keyword evidence="2" id="KW-1133">Transmembrane helix</keyword>
<keyword evidence="2" id="KW-0472">Membrane</keyword>
<feature type="compositionally biased region" description="Basic and acidic residues" evidence="1">
    <location>
        <begin position="125"/>
        <end position="139"/>
    </location>
</feature>
<feature type="region of interest" description="Disordered" evidence="1">
    <location>
        <begin position="221"/>
        <end position="274"/>
    </location>
</feature>
<keyword evidence="4" id="KW-1185">Reference proteome</keyword>
<feature type="region of interest" description="Disordered" evidence="1">
    <location>
        <begin position="455"/>
        <end position="483"/>
    </location>
</feature>
<evidence type="ECO:0000313" key="4">
    <source>
        <dbReference type="Proteomes" id="UP000298652"/>
    </source>
</evidence>
<dbReference type="AlphaFoldDB" id="A0A4U6TSJ8"/>
<feature type="compositionally biased region" description="Basic residues" evidence="1">
    <location>
        <begin position="341"/>
        <end position="351"/>
    </location>
</feature>
<feature type="region of interest" description="Disordered" evidence="1">
    <location>
        <begin position="335"/>
        <end position="423"/>
    </location>
</feature>
<proteinExistence type="predicted"/>
<organism evidence="3 4">
    <name type="scientific">Setaria viridis</name>
    <name type="common">Green bristlegrass</name>
    <name type="synonym">Setaria italica subsp. viridis</name>
    <dbReference type="NCBI Taxonomy" id="4556"/>
    <lineage>
        <taxon>Eukaryota</taxon>
        <taxon>Viridiplantae</taxon>
        <taxon>Streptophyta</taxon>
        <taxon>Embryophyta</taxon>
        <taxon>Tracheophyta</taxon>
        <taxon>Spermatophyta</taxon>
        <taxon>Magnoliopsida</taxon>
        <taxon>Liliopsida</taxon>
        <taxon>Poales</taxon>
        <taxon>Poaceae</taxon>
        <taxon>PACMAD clade</taxon>
        <taxon>Panicoideae</taxon>
        <taxon>Panicodae</taxon>
        <taxon>Paniceae</taxon>
        <taxon>Cenchrinae</taxon>
        <taxon>Setaria</taxon>
    </lineage>
</organism>
<sequence>MSDERVYVSSSPAGQRVPEVRTPAACKPDAAGVHVVHHLEPLLLEVAQRAGRPVVAVPAVHQHQAPHAAAPLALEPHEVVPPRQRHRRVAPEVERQRRHAAVRRGVAVAGREPRLRLGALGAREPRRVHGARERLDHPRVRLAGQHGERRARVHHHPTVPGAVHAPELRAGRDPRRAHRDRLQRHRVEVRVPRVVEQRRVHEAAAAARLGGAEAGGVIRAPAEDEGAGPDEPVGAEGVGHEAVGEPAGERRRELRRQRERAAPEPGHPDGLGERRVRAREGEVLHGHGRGHPDAPPPEVRHEAAVPVRVVERRARVCRRAAGGRLDVLERAPRRGAEVGGRRRGVRRRAERRRAGDAPRVGRRREGRGVAARRRGLALAEHASEGRAGEPDEVAAGVEEEGHRGRGGRRPHGQGQRVVTARGERERELAVVPGGWRLRAPARAVAAVARGRAEGGGADEVVDGDWEGRGAVGPAERAEGVGERDEQGVALLLEEEVEGEQSGQAEEAHGSALSRSKPSGFWAWQMAMVLSWGFGLLLARGRTGVLKRRDGAARLGPGGELVNLCACGKSVRGRCVHGGHAAAAAASWRMAIGTERSGRRRGMPDLEARCLVPRRRGVAVPKAQSAKRNAGVILLWRPA</sequence>
<feature type="transmembrane region" description="Helical" evidence="2">
    <location>
        <begin position="520"/>
        <end position="538"/>
    </location>
</feature>
<gene>
    <name evidence="3" type="ORF">SEVIR_7G190800v2</name>
</gene>
<dbReference type="EMBL" id="CM016558">
    <property type="protein sequence ID" value="TKW05651.1"/>
    <property type="molecule type" value="Genomic_DNA"/>
</dbReference>
<evidence type="ECO:0000256" key="1">
    <source>
        <dbReference type="SAM" id="MobiDB-lite"/>
    </source>
</evidence>
<dbReference type="OMA" id="FQMAGAS"/>
<dbReference type="Gramene" id="TKW05651">
    <property type="protein sequence ID" value="TKW05651"/>
    <property type="gene ID" value="SEVIR_7G190800v2"/>
</dbReference>
<evidence type="ECO:0000256" key="2">
    <source>
        <dbReference type="SAM" id="Phobius"/>
    </source>
</evidence>
<feature type="region of interest" description="Disordered" evidence="1">
    <location>
        <begin position="125"/>
        <end position="181"/>
    </location>
</feature>
<feature type="compositionally biased region" description="Basic and acidic residues" evidence="1">
    <location>
        <begin position="238"/>
        <end position="252"/>
    </location>
</feature>
<evidence type="ECO:0000313" key="3">
    <source>
        <dbReference type="EMBL" id="TKW05651.1"/>
    </source>
</evidence>
<protein>
    <submittedName>
        <fullName evidence="3">Uncharacterized protein</fullName>
    </submittedName>
</protein>
<reference evidence="3" key="1">
    <citation type="submission" date="2019-03" db="EMBL/GenBank/DDBJ databases">
        <title>WGS assembly of Setaria viridis.</title>
        <authorList>
            <person name="Huang P."/>
            <person name="Jenkins J."/>
            <person name="Grimwood J."/>
            <person name="Barry K."/>
            <person name="Healey A."/>
            <person name="Mamidi S."/>
            <person name="Sreedasyam A."/>
            <person name="Shu S."/>
            <person name="Feldman M."/>
            <person name="Wu J."/>
            <person name="Yu Y."/>
            <person name="Chen C."/>
            <person name="Johnson J."/>
            <person name="Rokhsar D."/>
            <person name="Baxter I."/>
            <person name="Schmutz J."/>
            <person name="Brutnell T."/>
            <person name="Kellogg E."/>
        </authorList>
    </citation>
    <scope>NUCLEOTIDE SEQUENCE [LARGE SCALE GENOMIC DNA]</scope>
</reference>
<feature type="compositionally biased region" description="Basic and acidic residues" evidence="1">
    <location>
        <begin position="259"/>
        <end position="274"/>
    </location>
</feature>
<dbReference type="Proteomes" id="UP000298652">
    <property type="component" value="Chromosome 7"/>
</dbReference>